<keyword evidence="5 15" id="KW-1140">T=1 icosahedral capsid protein</keyword>
<dbReference type="EMBL" id="MH286126">
    <property type="protein sequence ID" value="QAX33545.1"/>
    <property type="molecule type" value="Genomic_DNA"/>
</dbReference>
<evidence type="ECO:0000256" key="14">
    <source>
        <dbReference type="ARBA" id="ARBA00046791"/>
    </source>
</evidence>
<proteinExistence type="inferred from homology"/>
<evidence type="ECO:0000256" key="4">
    <source>
        <dbReference type="ARBA" id="ARBA00018091"/>
    </source>
</evidence>
<evidence type="ECO:0000256" key="2">
    <source>
        <dbReference type="ARBA" id="ARBA00004328"/>
    </source>
</evidence>
<evidence type="ECO:0000256" key="15">
    <source>
        <dbReference type="RuleBase" id="RU363025"/>
    </source>
</evidence>
<comment type="subcellular location">
    <subcellularLocation>
        <location evidence="1 15">Host nucleus</location>
    </subcellularLocation>
    <subcellularLocation>
        <location evidence="2 15">Virion</location>
    </subcellularLocation>
</comment>
<comment type="similarity">
    <text evidence="3 15">Belongs to the geminiviridae capsid protein family.</text>
</comment>
<evidence type="ECO:0000313" key="19">
    <source>
        <dbReference type="EMBL" id="QAX33529.1"/>
    </source>
</evidence>
<evidence type="ECO:0000256" key="9">
    <source>
        <dbReference type="ARBA" id="ARBA00022844"/>
    </source>
</evidence>
<evidence type="ECO:0000256" key="12">
    <source>
        <dbReference type="ARBA" id="ARBA00025657"/>
    </source>
</evidence>
<comment type="function">
    <text evidence="15">Encapsidates the viral genome into characteristic twinned ('geminate') particles. Plays a role in protection of the genome from degradation, virus acquisition and transmission by insect vectors, infectivity, and systemic movement. The CP of monopartite geminiviruses is absolutely essential for virus movement.</text>
</comment>
<keyword evidence="10 15" id="KW-0238">DNA-binding</keyword>
<evidence type="ECO:0000256" key="6">
    <source>
        <dbReference type="ARBA" id="ARBA00022524"/>
    </source>
</evidence>
<dbReference type="GO" id="GO:0005198">
    <property type="term" value="F:structural molecule activity"/>
    <property type="evidence" value="ECO:0007669"/>
    <property type="project" value="InterPro"/>
</dbReference>
<keyword evidence="24" id="KW-1185">Reference proteome</keyword>
<organism evidence="16 24">
    <name type="scientific">Sugarcane striate virus</name>
    <dbReference type="NCBI Taxonomy" id="1868659"/>
    <lineage>
        <taxon>Viruses</taxon>
        <taxon>Monodnaviria</taxon>
        <taxon>Shotokuvirae</taxon>
        <taxon>Cressdnaviricota</taxon>
        <taxon>Repensiviricetes</taxon>
        <taxon>Geplafuvirales</taxon>
        <taxon>Geminiviridae</taxon>
        <taxon>Mastrevirus</taxon>
        <taxon>Mastrevirus saccharumstriati</taxon>
    </lineage>
</organism>
<evidence type="ECO:0000313" key="20">
    <source>
        <dbReference type="EMBL" id="QAX33533.1"/>
    </source>
</evidence>
<dbReference type="InterPro" id="IPR000143">
    <property type="entry name" value="Gemcoat_MSV"/>
</dbReference>
<evidence type="ECO:0000313" key="21">
    <source>
        <dbReference type="EMBL" id="QAX33537.1"/>
    </source>
</evidence>
<evidence type="ECO:0000313" key="22">
    <source>
        <dbReference type="EMBL" id="QAX33541.1"/>
    </source>
</evidence>
<evidence type="ECO:0000313" key="16">
    <source>
        <dbReference type="EMBL" id="ALF62723.1"/>
    </source>
</evidence>
<keyword evidence="6 15" id="KW-1163">Viral penetration into host nucleus</keyword>
<name>A0A0N9FIC3_9GEMI</name>
<keyword evidence="8 15" id="KW-1048">Host nucleus</keyword>
<protein>
    <recommendedName>
        <fullName evidence="4 15">Capsid protein</fullName>
    </recommendedName>
    <alternativeName>
        <fullName evidence="13 15">Coat protein</fullName>
    </alternativeName>
</protein>
<evidence type="ECO:0000313" key="24">
    <source>
        <dbReference type="Proteomes" id="UP000241525"/>
    </source>
</evidence>
<reference evidence="16 24" key="1">
    <citation type="submission" date="2015-04" db="EMBL/GenBank/DDBJ databases">
        <title>First Report of Sugarcane Streak Virus Infecting Sugarcane in China.</title>
        <authorList>
            <person name="Wen R."/>
            <person name="Zhou L."/>
            <person name="Xu Z."/>
            <person name="Tang Y."/>
            <person name="Bai R."/>
            <person name="Gui C."/>
            <person name="Lin Y."/>
            <person name="Chen B."/>
        </authorList>
    </citation>
    <scope>NUCLEOTIDE SEQUENCE [LARGE SCALE GENOMIC DNA]</scope>
    <source>
        <strain evidence="16">WZG</strain>
    </source>
</reference>
<evidence type="ECO:0000256" key="5">
    <source>
        <dbReference type="ARBA" id="ARBA00022431"/>
    </source>
</evidence>
<dbReference type="GO" id="GO:0043657">
    <property type="term" value="C:host cell"/>
    <property type="evidence" value="ECO:0007669"/>
    <property type="project" value="GOC"/>
</dbReference>
<dbReference type="Pfam" id="PF00844">
    <property type="entry name" value="Gemini_coat"/>
    <property type="match status" value="1"/>
</dbReference>
<dbReference type="RefSeq" id="YP_010782929.1">
    <property type="nucleotide sequence ID" value="NC_075107.1"/>
</dbReference>
<dbReference type="GeneID" id="80519827"/>
<dbReference type="GO" id="GO:0042025">
    <property type="term" value="C:host cell nucleus"/>
    <property type="evidence" value="ECO:0007669"/>
    <property type="project" value="UniProtKB-SubCell"/>
</dbReference>
<evidence type="ECO:0000256" key="10">
    <source>
        <dbReference type="ARBA" id="ARBA00023125"/>
    </source>
</evidence>
<evidence type="ECO:0000256" key="3">
    <source>
        <dbReference type="ARBA" id="ARBA00005468"/>
    </source>
</evidence>
<dbReference type="EMBL" id="MH286125">
    <property type="protein sequence ID" value="QAX33541.1"/>
    <property type="molecule type" value="Genomic_DNA"/>
</dbReference>
<dbReference type="GO" id="GO:0039615">
    <property type="term" value="C:T=1 icosahedral viral capsid"/>
    <property type="evidence" value="ECO:0007669"/>
    <property type="project" value="UniProtKB-KW"/>
</dbReference>
<dbReference type="InterPro" id="IPR029053">
    <property type="entry name" value="Viral_coat"/>
</dbReference>
<keyword evidence="9 15" id="KW-0946">Virion</keyword>
<dbReference type="EMBL" id="MH286122">
    <property type="protein sequence ID" value="QAX33529.1"/>
    <property type="molecule type" value="Genomic_DNA"/>
</dbReference>
<dbReference type="Proteomes" id="UP000241525">
    <property type="component" value="Segment"/>
</dbReference>
<dbReference type="InterPro" id="IPR000263">
    <property type="entry name" value="GV_A/BR1_coat"/>
</dbReference>
<dbReference type="EMBL" id="KR150789">
    <property type="protein sequence ID" value="ALF62723.1"/>
    <property type="molecule type" value="Genomic_DNA"/>
</dbReference>
<evidence type="ECO:0000313" key="23">
    <source>
        <dbReference type="EMBL" id="QAX33545.1"/>
    </source>
</evidence>
<evidence type="ECO:0000313" key="18">
    <source>
        <dbReference type="EMBL" id="QAX33525.1"/>
    </source>
</evidence>
<evidence type="ECO:0000256" key="13">
    <source>
        <dbReference type="ARBA" id="ARBA00031336"/>
    </source>
</evidence>
<keyword evidence="7 15" id="KW-0167">Capsid protein</keyword>
<dbReference type="EMBL" id="MH286121">
    <property type="protein sequence ID" value="QAX33525.1"/>
    <property type="molecule type" value="Genomic_DNA"/>
</dbReference>
<dbReference type="EMBL" id="MH286118">
    <property type="protein sequence ID" value="QAX33513.1"/>
    <property type="molecule type" value="Genomic_DNA"/>
</dbReference>
<dbReference type="EMBL" id="MH286123">
    <property type="protein sequence ID" value="QAX33533.1"/>
    <property type="molecule type" value="Genomic_DNA"/>
</dbReference>
<accession>A0A0N9FIC3</accession>
<evidence type="ECO:0000256" key="11">
    <source>
        <dbReference type="ARBA" id="ARBA00023296"/>
    </source>
</evidence>
<dbReference type="PRINTS" id="PR00223">
    <property type="entry name" value="GEMCOATARBR1"/>
</dbReference>
<evidence type="ECO:0000256" key="1">
    <source>
        <dbReference type="ARBA" id="ARBA00004147"/>
    </source>
</evidence>
<comment type="function">
    <text evidence="15">Binds the genomic viral ssDNA and shuttles it into and out of the cell nucleus.</text>
</comment>
<dbReference type="EMBL" id="MH286124">
    <property type="protein sequence ID" value="QAX33537.1"/>
    <property type="molecule type" value="Genomic_DNA"/>
</dbReference>
<reference evidence="17" key="2">
    <citation type="submission" date="2018-04" db="EMBL/GenBank/DDBJ databases">
        <title>Identification of sugar cane striate virus and its incidence rate in Guangxi China.</title>
        <authorList>
            <person name="Lin Y."/>
            <person name="Ali N."/>
            <person name="Zhou L."/>
            <person name="Zhang L."/>
            <person name="Shen Y."/>
            <person name="Wen R."/>
            <person name="Chen B."/>
        </authorList>
    </citation>
    <scope>NUCLEOTIDE SEQUENCE</scope>
    <source>
        <strain evidence="17">SCStV-GL-a</strain>
        <strain evidence="19">SCStV-HZ-h</strain>
        <strain evidence="18">SCStV-NN-i</strain>
        <strain evidence="20">SCStV-NN-j</strain>
        <strain evidence="21">SCStV-WZ-d</strain>
        <strain evidence="22">SCStV-WZ-e</strain>
        <strain evidence="23">SCStV-WZ-f</strain>
    </source>
</reference>
<evidence type="ECO:0000256" key="8">
    <source>
        <dbReference type="ARBA" id="ARBA00022562"/>
    </source>
</evidence>
<dbReference type="GO" id="GO:0046718">
    <property type="term" value="P:symbiont entry into host cell"/>
    <property type="evidence" value="ECO:0007669"/>
    <property type="project" value="UniProtKB-KW"/>
</dbReference>
<sequence>MSSRGPSRKRQRSSTRIVKWPSEALRKGYTPYNSYLRGTRSGRSDKRPNLQVQTFHACGSTQVQVRKGGIVNLLNGYTRGSDDNQRHTCETITYKVSLDLHLNVATELYKNCARGTAVIWLIYDTSPSSTQLTTQQIFAYPDALSLYPYTWKVARDQCHRFIVKRRWTVRLESNGTLGSSDYSSKPIAPCNNNVYFSKFVKRLGVRTEWKNTTGGDAGDMKAGGLFLAFAPGNGMNFNVDGTTRLYFKSTGNQ</sequence>
<dbReference type="GO" id="GO:0003677">
    <property type="term" value="F:DNA binding"/>
    <property type="evidence" value="ECO:0007669"/>
    <property type="project" value="UniProtKB-KW"/>
</dbReference>
<dbReference type="GO" id="GO:0075732">
    <property type="term" value="P:viral penetration into host nucleus"/>
    <property type="evidence" value="ECO:0007669"/>
    <property type="project" value="UniProtKB-KW"/>
</dbReference>
<dbReference type="Gene3D" id="2.60.120.20">
    <property type="match status" value="1"/>
</dbReference>
<dbReference type="PRINTS" id="PR00226">
    <property type="entry name" value="GEMCOATMSV"/>
</dbReference>
<keyword evidence="11 15" id="KW-1160">Virus entry into host cell</keyword>
<evidence type="ECO:0000313" key="17">
    <source>
        <dbReference type="EMBL" id="QAX33513.1"/>
    </source>
</evidence>
<evidence type="ECO:0000256" key="7">
    <source>
        <dbReference type="ARBA" id="ARBA00022561"/>
    </source>
</evidence>
<comment type="subunit">
    <text evidence="14 15">Homomultimer. Interacts with the movement protein. Binds to single-stranded and double-stranded viral DNA.</text>
</comment>
<comment type="function">
    <text evidence="12">Encapsidates the viral genome into characteristic twinned ('geminate') particles. Binds the genomic viral ssDNA and shuttles it into and out of the cell nucleus. Plays a role in protection of the genome from degradation, virus acquisition and transmission by insect vectors, infectivity, and systemic movement. The CP of monopartite geminiviruses is absolutely essential for virus movement.</text>
</comment>
<dbReference type="KEGG" id="vg:80519827"/>